<dbReference type="Proteomes" id="UP000789901">
    <property type="component" value="Unassembled WGS sequence"/>
</dbReference>
<evidence type="ECO:0000313" key="3">
    <source>
        <dbReference type="Proteomes" id="UP000789901"/>
    </source>
</evidence>
<evidence type="ECO:0000313" key="2">
    <source>
        <dbReference type="EMBL" id="CAG8753169.1"/>
    </source>
</evidence>
<feature type="domain" description="ARS-binding protein 1 N-terminal" evidence="1">
    <location>
        <begin position="10"/>
        <end position="56"/>
    </location>
</feature>
<accession>A0ABN7VBZ7</accession>
<protein>
    <submittedName>
        <fullName evidence="2">14788_t:CDS:1</fullName>
    </submittedName>
</protein>
<dbReference type="InterPro" id="IPR041188">
    <property type="entry name" value="HTH_ABP1_N"/>
</dbReference>
<dbReference type="InterPro" id="IPR009057">
    <property type="entry name" value="Homeodomain-like_sf"/>
</dbReference>
<gene>
    <name evidence="2" type="ORF">GMARGA_LOCUS16632</name>
</gene>
<reference evidence="2 3" key="1">
    <citation type="submission" date="2021-06" db="EMBL/GenBank/DDBJ databases">
        <authorList>
            <person name="Kallberg Y."/>
            <person name="Tangrot J."/>
            <person name="Rosling A."/>
        </authorList>
    </citation>
    <scope>NUCLEOTIDE SEQUENCE [LARGE SCALE GENOMIC DNA]</scope>
    <source>
        <strain evidence="2 3">120-4 pot B 10/14</strain>
    </source>
</reference>
<keyword evidence="3" id="KW-1185">Reference proteome</keyword>
<name>A0ABN7VBZ7_GIGMA</name>
<dbReference type="Gene3D" id="1.10.10.60">
    <property type="entry name" value="Homeodomain-like"/>
    <property type="match status" value="1"/>
</dbReference>
<organism evidence="2 3">
    <name type="scientific">Gigaspora margarita</name>
    <dbReference type="NCBI Taxonomy" id="4874"/>
    <lineage>
        <taxon>Eukaryota</taxon>
        <taxon>Fungi</taxon>
        <taxon>Fungi incertae sedis</taxon>
        <taxon>Mucoromycota</taxon>
        <taxon>Glomeromycotina</taxon>
        <taxon>Glomeromycetes</taxon>
        <taxon>Diversisporales</taxon>
        <taxon>Gigasporaceae</taxon>
        <taxon>Gigaspora</taxon>
    </lineage>
</organism>
<proteinExistence type="predicted"/>
<dbReference type="EMBL" id="CAJVQB010012149">
    <property type="protein sequence ID" value="CAG8753169.1"/>
    <property type="molecule type" value="Genomic_DNA"/>
</dbReference>
<dbReference type="Pfam" id="PF18107">
    <property type="entry name" value="HTH_ABP1_N"/>
    <property type="match status" value="1"/>
</dbReference>
<evidence type="ECO:0000259" key="1">
    <source>
        <dbReference type="Pfam" id="PF18107"/>
    </source>
</evidence>
<sequence>MSYKEPKKTKTALTNKQRKAIINYKEKHPQISQTDLVDWIKQTMDLKVHQSTISHLIKNKDEIREIPLTKRQKTVRYPVLENILFDWLQKFKQRHGLKKITKHEEDAPVDEKAIEIALPQLRAL</sequence>
<dbReference type="SUPFAM" id="SSF46689">
    <property type="entry name" value="Homeodomain-like"/>
    <property type="match status" value="1"/>
</dbReference>
<comment type="caution">
    <text evidence="2">The sequence shown here is derived from an EMBL/GenBank/DDBJ whole genome shotgun (WGS) entry which is preliminary data.</text>
</comment>